<accession>A0ABQ3N8A6</accession>
<dbReference type="EMBL" id="BNDS01000023">
    <property type="protein sequence ID" value="GHI00445.1"/>
    <property type="molecule type" value="Genomic_DNA"/>
</dbReference>
<gene>
    <name evidence="4" type="ORF">AM1BK_39870</name>
</gene>
<feature type="region of interest" description="Disordered" evidence="1">
    <location>
        <begin position="179"/>
        <end position="203"/>
    </location>
</feature>
<reference evidence="4 5" key="1">
    <citation type="journal article" date="2022" name="Int. J. Syst. Evol. Microbiol.">
        <title>Neobacillus kokaensis sp. nov., isolated from soil.</title>
        <authorList>
            <person name="Yuki K."/>
            <person name="Matsubara H."/>
            <person name="Yamaguchi S."/>
        </authorList>
    </citation>
    <scope>NUCLEOTIDE SEQUENCE [LARGE SCALE GENOMIC DNA]</scope>
    <source>
        <strain evidence="4 5">LOB 377</strain>
    </source>
</reference>
<protein>
    <recommendedName>
        <fullName evidence="3">Spore germination GerD central core domain-containing protein</fullName>
    </recommendedName>
</protein>
<comment type="caution">
    <text evidence="4">The sequence shown here is derived from an EMBL/GenBank/DDBJ whole genome shotgun (WGS) entry which is preliminary data.</text>
</comment>
<dbReference type="PROSITE" id="PS51257">
    <property type="entry name" value="PROKAR_LIPOPROTEIN"/>
    <property type="match status" value="1"/>
</dbReference>
<feature type="signal peptide" evidence="2">
    <location>
        <begin position="1"/>
        <end position="20"/>
    </location>
</feature>
<feature type="chain" id="PRO_5047204920" description="Spore germination GerD central core domain-containing protein" evidence="2">
    <location>
        <begin position="21"/>
        <end position="203"/>
    </location>
</feature>
<dbReference type="NCBIfam" id="NF040801">
    <property type="entry name" value="spore_GerD"/>
    <property type="match status" value="1"/>
</dbReference>
<dbReference type="Proteomes" id="UP000637074">
    <property type="component" value="Unassembled WGS sequence"/>
</dbReference>
<evidence type="ECO:0000256" key="2">
    <source>
        <dbReference type="SAM" id="SignalP"/>
    </source>
</evidence>
<dbReference type="RefSeq" id="WP_191275873.1">
    <property type="nucleotide sequence ID" value="NZ_BNDS01000023.1"/>
</dbReference>
<feature type="compositionally biased region" description="Basic and acidic residues" evidence="1">
    <location>
        <begin position="179"/>
        <end position="193"/>
    </location>
</feature>
<keyword evidence="5" id="KW-1185">Reference proteome</keyword>
<feature type="domain" description="Spore germination GerD central core" evidence="3">
    <location>
        <begin position="65"/>
        <end position="178"/>
    </location>
</feature>
<sequence>MKAKSILLLLPIMMILSSCSSSDTSGGGQIDYDQTKKMVVDILKTDEGKKAIKDLMDDDSMKHQLVMDQKVITDTIQQTLTSDKAAQFWKKTYSDPKFAQGIAKHLKAENEKLLKDLMNDPDYRNMMIQVFKEPEIQKEMADAMKSKEYRQHLQKVITETMDSPLFKVKMQEFLIKAAEDAKAKAETKSDKSSGSEQDSGEQS</sequence>
<name>A0ABQ3N8A6_9BACI</name>
<dbReference type="InterPro" id="IPR041262">
    <property type="entry name" value="GerD_central"/>
</dbReference>
<proteinExistence type="predicted"/>
<evidence type="ECO:0000259" key="3">
    <source>
        <dbReference type="Pfam" id="PF17898"/>
    </source>
</evidence>
<organism evidence="4 5">
    <name type="scientific">Neobacillus kokaensis</name>
    <dbReference type="NCBI Taxonomy" id="2759023"/>
    <lineage>
        <taxon>Bacteria</taxon>
        <taxon>Bacillati</taxon>
        <taxon>Bacillota</taxon>
        <taxon>Bacilli</taxon>
        <taxon>Bacillales</taxon>
        <taxon>Bacillaceae</taxon>
        <taxon>Neobacillus</taxon>
    </lineage>
</organism>
<feature type="compositionally biased region" description="Low complexity" evidence="1">
    <location>
        <begin position="194"/>
        <end position="203"/>
    </location>
</feature>
<evidence type="ECO:0000256" key="1">
    <source>
        <dbReference type="SAM" id="MobiDB-lite"/>
    </source>
</evidence>
<keyword evidence="2" id="KW-0732">Signal</keyword>
<evidence type="ECO:0000313" key="5">
    <source>
        <dbReference type="Proteomes" id="UP000637074"/>
    </source>
</evidence>
<evidence type="ECO:0000313" key="4">
    <source>
        <dbReference type="EMBL" id="GHI00445.1"/>
    </source>
</evidence>
<dbReference type="Pfam" id="PF17898">
    <property type="entry name" value="GerD"/>
    <property type="match status" value="1"/>
</dbReference>